<dbReference type="GO" id="GO:0046556">
    <property type="term" value="F:alpha-L-arabinofuranosidase activity"/>
    <property type="evidence" value="ECO:0007669"/>
    <property type="project" value="TreeGrafter"/>
</dbReference>
<proteinExistence type="inferred from homology"/>
<evidence type="ECO:0000313" key="7">
    <source>
        <dbReference type="Proteomes" id="UP000264702"/>
    </source>
</evidence>
<dbReference type="InterPro" id="IPR011658">
    <property type="entry name" value="PA14_dom"/>
</dbReference>
<keyword evidence="2 4" id="KW-0732">Signal</keyword>
<sequence>MKRITGCVLVCAGVLFSGSTLQSAAAQDSATLPYMNSRLSAEQRATDLVHRMTLEEKATQMQNNSAAVPRLNIPAYQWWSEALHGVINEGVTEYPEPIGLAATFDAPGIHTMAAQIGIEGRIKHVQNLREGHTGIMGGLDFWSPNLNIFRDPRWGRGQETYGEDPYLTSRMGVAYVTGLQGNDPKYYLAIATPKHYAVHSGPEPTRHFADVDVSKHDEVDTYEPAFRAAIVEGKAGSIMCAYNAINGEPACANQYLLQDQLRGKWGFQGYVVSDCDAVRDVAANHRYRASQAQGAAISVIRGMDNECVTFTSRFGDPVEKAYIDAVQQGYLPESTLDTALIRLFTARIRLGMFDPPDMVPYTKIDEKELDSAEHRQHARKLANESMVLLKNDGLLPLKPEIRKIAVVGPLADQTQPLIGNYAGQPTHIVSIMDGLKAEFPNAAITYVPGTQFLRTDGTPVPDSLLTTPDGKPGLKADYNEGMRGGPGSETKPVQILSRTEPNVKLTKENLPSQVAEKKTFGAQWSGFLTPNESGDFLLGIRCKGFCRLAVDDKQVTLTYGGGNEPVSQAGRVHLEKGRKVALEFTYGARNGNAQAELIWTRANNVPSPEAIAAARNADVVIAVAGITSQLEGEEMPVSEPGFLGGDRTSIDLPRPEEDLVEAVAATGKPLVVVLMNGSALAVNWINQHADAIVEAWYPGEEGGAAVAETLSGKNNPAGRLPVTFYTGVDQLPNFEDYGMANRTYRYFSGKPLYPFGYGLSYTKFSYSDLSIPTSAIAAGQPLSADVTVTNTGKAAGDEVVQLYLRFPQVKGAPRVALRGFQRIHLEAGASRQVHFDLKPRDLGMVTEDGDPIIAQGDYTISIGGGQPETTAPVATGHFHIDGQYALPE</sequence>
<dbReference type="GO" id="GO:0009044">
    <property type="term" value="F:xylan 1,4-beta-xylosidase activity"/>
    <property type="evidence" value="ECO:0007669"/>
    <property type="project" value="InterPro"/>
</dbReference>
<dbReference type="Gene3D" id="2.60.40.10">
    <property type="entry name" value="Immunoglobulins"/>
    <property type="match status" value="1"/>
</dbReference>
<dbReference type="GO" id="GO:0045493">
    <property type="term" value="P:xylan catabolic process"/>
    <property type="evidence" value="ECO:0007669"/>
    <property type="project" value="InterPro"/>
</dbReference>
<feature type="domain" description="PA14" evidence="5">
    <location>
        <begin position="469"/>
        <end position="615"/>
    </location>
</feature>
<dbReference type="InterPro" id="IPR037524">
    <property type="entry name" value="PA14/GLEYA"/>
</dbReference>
<feature type="signal peptide" evidence="4">
    <location>
        <begin position="1"/>
        <end position="26"/>
    </location>
</feature>
<dbReference type="SUPFAM" id="SSF51445">
    <property type="entry name" value="(Trans)glycosidases"/>
    <property type="match status" value="1"/>
</dbReference>
<dbReference type="EMBL" id="QVQT01000003">
    <property type="protein sequence ID" value="RFU17287.1"/>
    <property type="molecule type" value="Genomic_DNA"/>
</dbReference>
<dbReference type="Gene3D" id="3.20.20.300">
    <property type="entry name" value="Glycoside hydrolase, family 3, N-terminal domain"/>
    <property type="match status" value="1"/>
</dbReference>
<evidence type="ECO:0000256" key="2">
    <source>
        <dbReference type="ARBA" id="ARBA00022729"/>
    </source>
</evidence>
<evidence type="ECO:0000256" key="4">
    <source>
        <dbReference type="SAM" id="SignalP"/>
    </source>
</evidence>
<accession>A0A372IQR7</accession>
<comment type="similarity">
    <text evidence="1">Belongs to the glycosyl hydrolase 3 family.</text>
</comment>
<dbReference type="AlphaFoldDB" id="A0A372IQR7"/>
<dbReference type="GO" id="GO:0031222">
    <property type="term" value="P:arabinan catabolic process"/>
    <property type="evidence" value="ECO:0007669"/>
    <property type="project" value="TreeGrafter"/>
</dbReference>
<dbReference type="Proteomes" id="UP000264702">
    <property type="component" value="Unassembled WGS sequence"/>
</dbReference>
<evidence type="ECO:0000259" key="5">
    <source>
        <dbReference type="PROSITE" id="PS51820"/>
    </source>
</evidence>
<feature type="chain" id="PRO_5016639634" evidence="4">
    <location>
        <begin position="27"/>
        <end position="888"/>
    </location>
</feature>
<keyword evidence="3" id="KW-0378">Hydrolase</keyword>
<dbReference type="Pfam" id="PF01915">
    <property type="entry name" value="Glyco_hydro_3_C"/>
    <property type="match status" value="1"/>
</dbReference>
<dbReference type="InterPro" id="IPR036962">
    <property type="entry name" value="Glyco_hydro_3_N_sf"/>
</dbReference>
<dbReference type="SMART" id="SM01217">
    <property type="entry name" value="Fn3_like"/>
    <property type="match status" value="1"/>
</dbReference>
<reference evidence="6 7" key="1">
    <citation type="submission" date="2018-08" db="EMBL/GenBank/DDBJ databases">
        <title>Acidipila sp. 4G-K13, an acidobacterium isolated from forest soil.</title>
        <authorList>
            <person name="Gao Z.-H."/>
            <person name="Qiu L.-H."/>
        </authorList>
    </citation>
    <scope>NUCLEOTIDE SEQUENCE [LARGE SCALE GENOMIC DNA]</scope>
    <source>
        <strain evidence="6 7">4G-K13</strain>
    </source>
</reference>
<dbReference type="Pfam" id="PF00933">
    <property type="entry name" value="Glyco_hydro_3"/>
    <property type="match status" value="1"/>
</dbReference>
<dbReference type="InterPro" id="IPR026891">
    <property type="entry name" value="Fn3-like"/>
</dbReference>
<dbReference type="InterPro" id="IPR002772">
    <property type="entry name" value="Glyco_hydro_3_C"/>
</dbReference>
<gene>
    <name evidence="6" type="ORF">D0Y96_10625</name>
</gene>
<dbReference type="Pfam" id="PF14310">
    <property type="entry name" value="Fn3-like"/>
    <property type="match status" value="1"/>
</dbReference>
<dbReference type="InterPro" id="IPR013783">
    <property type="entry name" value="Ig-like_fold"/>
</dbReference>
<comment type="caution">
    <text evidence="6">The sequence shown here is derived from an EMBL/GenBank/DDBJ whole genome shotgun (WGS) entry which is preliminary data.</text>
</comment>
<dbReference type="OrthoDB" id="9805821at2"/>
<organism evidence="6 7">
    <name type="scientific">Paracidobacterium acidisoli</name>
    <dbReference type="NCBI Taxonomy" id="2303751"/>
    <lineage>
        <taxon>Bacteria</taxon>
        <taxon>Pseudomonadati</taxon>
        <taxon>Acidobacteriota</taxon>
        <taxon>Terriglobia</taxon>
        <taxon>Terriglobales</taxon>
        <taxon>Acidobacteriaceae</taxon>
        <taxon>Paracidobacterium</taxon>
    </lineage>
</organism>
<evidence type="ECO:0000256" key="3">
    <source>
        <dbReference type="ARBA" id="ARBA00022801"/>
    </source>
</evidence>
<dbReference type="Gene3D" id="3.40.50.1700">
    <property type="entry name" value="Glycoside hydrolase family 3 C-terminal domain"/>
    <property type="match status" value="2"/>
</dbReference>
<evidence type="ECO:0000256" key="1">
    <source>
        <dbReference type="ARBA" id="ARBA00005336"/>
    </source>
</evidence>
<dbReference type="SUPFAM" id="SSF56988">
    <property type="entry name" value="Anthrax protective antigen"/>
    <property type="match status" value="1"/>
</dbReference>
<keyword evidence="7" id="KW-1185">Reference proteome</keyword>
<dbReference type="InterPro" id="IPR017853">
    <property type="entry name" value="GH"/>
</dbReference>
<dbReference type="InterPro" id="IPR001764">
    <property type="entry name" value="Glyco_hydro_3_N"/>
</dbReference>
<dbReference type="PRINTS" id="PR00133">
    <property type="entry name" value="GLHYDRLASE3"/>
</dbReference>
<dbReference type="Pfam" id="PF07691">
    <property type="entry name" value="PA14"/>
    <property type="match status" value="1"/>
</dbReference>
<dbReference type="InterPro" id="IPR044993">
    <property type="entry name" value="BXL"/>
</dbReference>
<name>A0A372IQR7_9BACT</name>
<dbReference type="SUPFAM" id="SSF52279">
    <property type="entry name" value="Beta-D-glucan exohydrolase, C-terminal domain"/>
    <property type="match status" value="1"/>
</dbReference>
<evidence type="ECO:0000313" key="6">
    <source>
        <dbReference type="EMBL" id="RFU17287.1"/>
    </source>
</evidence>
<dbReference type="PROSITE" id="PS51820">
    <property type="entry name" value="PA14"/>
    <property type="match status" value="1"/>
</dbReference>
<dbReference type="InterPro" id="IPR036881">
    <property type="entry name" value="Glyco_hydro_3_C_sf"/>
</dbReference>
<dbReference type="SMART" id="SM00758">
    <property type="entry name" value="PA14"/>
    <property type="match status" value="1"/>
</dbReference>
<protein>
    <submittedName>
        <fullName evidence="6">Beta-glucosidase</fullName>
    </submittedName>
</protein>
<dbReference type="PANTHER" id="PTHR42721:SF3">
    <property type="entry name" value="BETA-D-XYLOSIDASE 5-RELATED"/>
    <property type="match status" value="1"/>
</dbReference>
<dbReference type="PANTHER" id="PTHR42721">
    <property type="entry name" value="SUGAR HYDROLASE-RELATED"/>
    <property type="match status" value="1"/>
</dbReference>